<dbReference type="EMBL" id="ML119649">
    <property type="protein sequence ID" value="RPA86399.1"/>
    <property type="molecule type" value="Genomic_DNA"/>
</dbReference>
<reference evidence="2 3" key="1">
    <citation type="journal article" date="2018" name="Nat. Ecol. Evol.">
        <title>Pezizomycetes genomes reveal the molecular basis of ectomycorrhizal truffle lifestyle.</title>
        <authorList>
            <person name="Murat C."/>
            <person name="Payen T."/>
            <person name="Noel B."/>
            <person name="Kuo A."/>
            <person name="Morin E."/>
            <person name="Chen J."/>
            <person name="Kohler A."/>
            <person name="Krizsan K."/>
            <person name="Balestrini R."/>
            <person name="Da Silva C."/>
            <person name="Montanini B."/>
            <person name="Hainaut M."/>
            <person name="Levati E."/>
            <person name="Barry K.W."/>
            <person name="Belfiori B."/>
            <person name="Cichocki N."/>
            <person name="Clum A."/>
            <person name="Dockter R.B."/>
            <person name="Fauchery L."/>
            <person name="Guy J."/>
            <person name="Iotti M."/>
            <person name="Le Tacon F."/>
            <person name="Lindquist E.A."/>
            <person name="Lipzen A."/>
            <person name="Malagnac F."/>
            <person name="Mello A."/>
            <person name="Molinier V."/>
            <person name="Miyauchi S."/>
            <person name="Poulain J."/>
            <person name="Riccioni C."/>
            <person name="Rubini A."/>
            <person name="Sitrit Y."/>
            <person name="Splivallo R."/>
            <person name="Traeger S."/>
            <person name="Wang M."/>
            <person name="Zifcakova L."/>
            <person name="Wipf D."/>
            <person name="Zambonelli A."/>
            <person name="Paolocci F."/>
            <person name="Nowrousian M."/>
            <person name="Ottonello S."/>
            <person name="Baldrian P."/>
            <person name="Spatafora J.W."/>
            <person name="Henrissat B."/>
            <person name="Nagy L.G."/>
            <person name="Aury J.M."/>
            <person name="Wincker P."/>
            <person name="Grigoriev I.V."/>
            <person name="Bonfante P."/>
            <person name="Martin F.M."/>
        </authorList>
    </citation>
    <scope>NUCLEOTIDE SEQUENCE [LARGE SCALE GENOMIC DNA]</scope>
    <source>
        <strain evidence="2 3">RN42</strain>
    </source>
</reference>
<keyword evidence="1" id="KW-0472">Membrane</keyword>
<proteinExistence type="predicted"/>
<dbReference type="Proteomes" id="UP000275078">
    <property type="component" value="Unassembled WGS sequence"/>
</dbReference>
<accession>A0A3N4IKK5</accession>
<feature type="transmembrane region" description="Helical" evidence="1">
    <location>
        <begin position="20"/>
        <end position="46"/>
    </location>
</feature>
<feature type="transmembrane region" description="Helical" evidence="1">
    <location>
        <begin position="58"/>
        <end position="79"/>
    </location>
</feature>
<sequence>MHPFLDSDGWLCGADIWYRYMTAGFFFCTIFVSASVCVFDSSLFLNGWLFCCFFPWRVCIYCCLILFRFFFSLLFIHVVKDRCDF</sequence>
<evidence type="ECO:0000313" key="3">
    <source>
        <dbReference type="Proteomes" id="UP000275078"/>
    </source>
</evidence>
<evidence type="ECO:0000256" key="1">
    <source>
        <dbReference type="SAM" id="Phobius"/>
    </source>
</evidence>
<gene>
    <name evidence="2" type="ORF">BJ508DRAFT_133403</name>
</gene>
<evidence type="ECO:0000313" key="2">
    <source>
        <dbReference type="EMBL" id="RPA86399.1"/>
    </source>
</evidence>
<protein>
    <submittedName>
        <fullName evidence="2">Uncharacterized protein</fullName>
    </submittedName>
</protein>
<keyword evidence="3" id="KW-1185">Reference proteome</keyword>
<keyword evidence="1" id="KW-0812">Transmembrane</keyword>
<keyword evidence="1" id="KW-1133">Transmembrane helix</keyword>
<dbReference type="AlphaFoldDB" id="A0A3N4IKK5"/>
<organism evidence="2 3">
    <name type="scientific">Ascobolus immersus RN42</name>
    <dbReference type="NCBI Taxonomy" id="1160509"/>
    <lineage>
        <taxon>Eukaryota</taxon>
        <taxon>Fungi</taxon>
        <taxon>Dikarya</taxon>
        <taxon>Ascomycota</taxon>
        <taxon>Pezizomycotina</taxon>
        <taxon>Pezizomycetes</taxon>
        <taxon>Pezizales</taxon>
        <taxon>Ascobolaceae</taxon>
        <taxon>Ascobolus</taxon>
    </lineage>
</organism>
<name>A0A3N4IKK5_ASCIM</name>